<dbReference type="GO" id="GO:0004553">
    <property type="term" value="F:hydrolase activity, hydrolyzing O-glycosyl compounds"/>
    <property type="evidence" value="ECO:0007669"/>
    <property type="project" value="InterPro"/>
</dbReference>
<dbReference type="InterPro" id="IPR006104">
    <property type="entry name" value="Glyco_hydro_2_N"/>
</dbReference>
<sequence length="632" mass="67999">MSTSGSDAATPSTRSSSALPRASAQDGTHPRPQMLRAAWASLDGPWAFRHDDDDVGLAEGWAAGLPDAGEIRVPFPPESSASGVEVRGFHPVVWYARRLTADDLARAGAGDPSGRVLLHLGAVDHSARVWVDGALVGEHVGGHTPFVVDVTAAVRAAGQGEPLVVVRAEDDPHDAAQPRGKQDWHEEPHGIWYHRTTGIWQTVWLEAVPATSVEHLRWLPAPGALGRSALDLTVRLRGRAPAGSRVRVVLRHDDEVLAEVAQAVRPDAREVDLRVPVAGQRNGQAEHELTWSPETPRLLDAVVALEVAGDAGDAPRPVDAVSSYVGLRTAEVAHGAFLLNGHPYDVRSVLNQGYWPESHLAAPSPQALRREVELVRELGFTACRVHQKVEDPRFLFWADRLGLLVWGEAPGAYEFSARAVHRLVAEWMEVVDRDASHPCVVTWVPFNESWGIQQVRDDPAQQAYARALTDLTRALDPTRPVVCNDGWEQQNTDIATVHDYEGDGAVLAPRYADAAARDRLLGGLGPAGRPMLVGGAADAGQPVMLTEFGGISFQPGGGREGAWGYTAAEDAGDWTARIAALYDAVRASSFLAGSCYTQLTDTEQETNGLLDAQRRPKAPVEDIRRAVTGGAG</sequence>
<dbReference type="InterPro" id="IPR008979">
    <property type="entry name" value="Galactose-bd-like_sf"/>
</dbReference>
<comment type="caution">
    <text evidence="5">The sequence shown here is derived from an EMBL/GenBank/DDBJ whole genome shotgun (WGS) entry which is preliminary data.</text>
</comment>
<dbReference type="PANTHER" id="PTHR42732:SF3">
    <property type="entry name" value="HYDROLASE"/>
    <property type="match status" value="1"/>
</dbReference>
<feature type="domain" description="Glycosyl hydrolases family 2 sugar binding" evidence="4">
    <location>
        <begin position="41"/>
        <end position="166"/>
    </location>
</feature>
<keyword evidence="6" id="KW-1185">Reference proteome</keyword>
<evidence type="ECO:0000256" key="1">
    <source>
        <dbReference type="ARBA" id="ARBA00007401"/>
    </source>
</evidence>
<accession>A0A849C089</accession>
<dbReference type="Gene3D" id="2.60.120.260">
    <property type="entry name" value="Galactose-binding domain-like"/>
    <property type="match status" value="1"/>
</dbReference>
<dbReference type="InterPro" id="IPR017853">
    <property type="entry name" value="GH"/>
</dbReference>
<proteinExistence type="inferred from homology"/>
<comment type="similarity">
    <text evidence="1">Belongs to the glycosyl hydrolase 2 family.</text>
</comment>
<dbReference type="InterPro" id="IPR006103">
    <property type="entry name" value="Glyco_hydro_2_cat"/>
</dbReference>
<evidence type="ECO:0000313" key="6">
    <source>
        <dbReference type="Proteomes" id="UP000555552"/>
    </source>
</evidence>
<dbReference type="PANTHER" id="PTHR42732">
    <property type="entry name" value="BETA-GALACTOSIDASE"/>
    <property type="match status" value="1"/>
</dbReference>
<dbReference type="AlphaFoldDB" id="A0A849C089"/>
<feature type="region of interest" description="Disordered" evidence="2">
    <location>
        <begin position="1"/>
        <end position="33"/>
    </location>
</feature>
<protein>
    <submittedName>
        <fullName evidence="5">Glycoside hydrolase family 2</fullName>
    </submittedName>
</protein>
<dbReference type="GO" id="GO:0005975">
    <property type="term" value="P:carbohydrate metabolic process"/>
    <property type="evidence" value="ECO:0007669"/>
    <property type="project" value="InterPro"/>
</dbReference>
<name>A0A849C089_9ACTN</name>
<feature type="compositionally biased region" description="Basic and acidic residues" evidence="2">
    <location>
        <begin position="613"/>
        <end position="625"/>
    </location>
</feature>
<dbReference type="RefSeq" id="WP_171202938.1">
    <property type="nucleotide sequence ID" value="NZ_BAAANP010000002.1"/>
</dbReference>
<dbReference type="SUPFAM" id="SSF51445">
    <property type="entry name" value="(Trans)glycosidases"/>
    <property type="match status" value="1"/>
</dbReference>
<organism evidence="5 6">
    <name type="scientific">Pseudokineococcus marinus</name>
    <dbReference type="NCBI Taxonomy" id="351215"/>
    <lineage>
        <taxon>Bacteria</taxon>
        <taxon>Bacillati</taxon>
        <taxon>Actinomycetota</taxon>
        <taxon>Actinomycetes</taxon>
        <taxon>Kineosporiales</taxon>
        <taxon>Kineosporiaceae</taxon>
        <taxon>Pseudokineococcus</taxon>
    </lineage>
</organism>
<dbReference type="EMBL" id="JABEMA010000099">
    <property type="protein sequence ID" value="NNH23108.1"/>
    <property type="molecule type" value="Genomic_DNA"/>
</dbReference>
<dbReference type="Proteomes" id="UP000555552">
    <property type="component" value="Unassembled WGS sequence"/>
</dbReference>
<feature type="region of interest" description="Disordered" evidence="2">
    <location>
        <begin position="613"/>
        <end position="632"/>
    </location>
</feature>
<gene>
    <name evidence="5" type="ORF">HLB09_08390</name>
</gene>
<reference evidence="5 6" key="1">
    <citation type="submission" date="2020-05" db="EMBL/GenBank/DDBJ databases">
        <title>MicrobeNet Type strains.</title>
        <authorList>
            <person name="Nicholson A.C."/>
        </authorList>
    </citation>
    <scope>NUCLEOTIDE SEQUENCE [LARGE SCALE GENOMIC DNA]</scope>
    <source>
        <strain evidence="5 6">JCM 14547</strain>
    </source>
</reference>
<keyword evidence="5" id="KW-0378">Hydrolase</keyword>
<dbReference type="InterPro" id="IPR051913">
    <property type="entry name" value="GH2_Domain-Containing"/>
</dbReference>
<evidence type="ECO:0000259" key="3">
    <source>
        <dbReference type="Pfam" id="PF02836"/>
    </source>
</evidence>
<dbReference type="Pfam" id="PF02837">
    <property type="entry name" value="Glyco_hydro_2_N"/>
    <property type="match status" value="1"/>
</dbReference>
<evidence type="ECO:0000259" key="4">
    <source>
        <dbReference type="Pfam" id="PF02837"/>
    </source>
</evidence>
<dbReference type="Pfam" id="PF02836">
    <property type="entry name" value="Glyco_hydro_2_C"/>
    <property type="match status" value="1"/>
</dbReference>
<dbReference type="SUPFAM" id="SSF49785">
    <property type="entry name" value="Galactose-binding domain-like"/>
    <property type="match status" value="1"/>
</dbReference>
<dbReference type="Gene3D" id="3.20.20.80">
    <property type="entry name" value="Glycosidases"/>
    <property type="match status" value="1"/>
</dbReference>
<evidence type="ECO:0000313" key="5">
    <source>
        <dbReference type="EMBL" id="NNH23108.1"/>
    </source>
</evidence>
<evidence type="ECO:0000256" key="2">
    <source>
        <dbReference type="SAM" id="MobiDB-lite"/>
    </source>
</evidence>
<feature type="domain" description="Glycoside hydrolase family 2 catalytic" evidence="3">
    <location>
        <begin position="332"/>
        <end position="495"/>
    </location>
</feature>
<feature type="compositionally biased region" description="Polar residues" evidence="2">
    <location>
        <begin position="1"/>
        <end position="18"/>
    </location>
</feature>